<dbReference type="Proteomes" id="UP000541444">
    <property type="component" value="Unassembled WGS sequence"/>
</dbReference>
<protein>
    <submittedName>
        <fullName evidence="1">Uncharacterized protein</fullName>
    </submittedName>
</protein>
<name>A0A7J7M9K9_9MAGN</name>
<dbReference type="GO" id="GO:0033699">
    <property type="term" value="F:DNA 5'-adenosine monophosphate hydrolase activity"/>
    <property type="evidence" value="ECO:0007669"/>
    <property type="project" value="TreeGrafter"/>
</dbReference>
<dbReference type="GO" id="GO:0000012">
    <property type="term" value="P:single strand break repair"/>
    <property type="evidence" value="ECO:0007669"/>
    <property type="project" value="TreeGrafter"/>
</dbReference>
<dbReference type="GO" id="GO:0003697">
    <property type="term" value="F:single-stranded DNA binding"/>
    <property type="evidence" value="ECO:0007669"/>
    <property type="project" value="TreeGrafter"/>
</dbReference>
<accession>A0A7J7M9K9</accession>
<keyword evidence="2" id="KW-1185">Reference proteome</keyword>
<dbReference type="OrthoDB" id="3512845at2759"/>
<dbReference type="InterPro" id="IPR043472">
    <property type="entry name" value="Macro_dom-like"/>
</dbReference>
<evidence type="ECO:0000313" key="1">
    <source>
        <dbReference type="EMBL" id="KAF6151565.1"/>
    </source>
</evidence>
<dbReference type="SUPFAM" id="SSF54197">
    <property type="entry name" value="HIT-like"/>
    <property type="match status" value="1"/>
</dbReference>
<dbReference type="GO" id="GO:1990165">
    <property type="term" value="F:single-strand break-containing DNA binding"/>
    <property type="evidence" value="ECO:0007669"/>
    <property type="project" value="TreeGrafter"/>
</dbReference>
<dbReference type="GO" id="GO:0005634">
    <property type="term" value="C:nucleus"/>
    <property type="evidence" value="ECO:0007669"/>
    <property type="project" value="TreeGrafter"/>
</dbReference>
<dbReference type="GO" id="GO:0030983">
    <property type="term" value="F:mismatched DNA binding"/>
    <property type="evidence" value="ECO:0007669"/>
    <property type="project" value="TreeGrafter"/>
</dbReference>
<dbReference type="PANTHER" id="PTHR12486">
    <property type="entry name" value="APRATAXIN-RELATED"/>
    <property type="match status" value="1"/>
</dbReference>
<dbReference type="SUPFAM" id="SSF52949">
    <property type="entry name" value="Macro domain-like"/>
    <property type="match status" value="1"/>
</dbReference>
<proteinExistence type="predicted"/>
<gene>
    <name evidence="1" type="ORF">GIB67_021751</name>
</gene>
<dbReference type="GO" id="GO:0003725">
    <property type="term" value="F:double-stranded RNA binding"/>
    <property type="evidence" value="ECO:0007669"/>
    <property type="project" value="TreeGrafter"/>
</dbReference>
<reference evidence="1 2" key="1">
    <citation type="journal article" date="2020" name="IScience">
        <title>Genome Sequencing of the Endangered Kingdonia uniflora (Circaeasteraceae, Ranunculales) Reveals Potential Mechanisms of Evolutionary Specialization.</title>
        <authorList>
            <person name="Sun Y."/>
            <person name="Deng T."/>
            <person name="Zhang A."/>
            <person name="Moore M.J."/>
            <person name="Landis J.B."/>
            <person name="Lin N."/>
            <person name="Zhang H."/>
            <person name="Zhang X."/>
            <person name="Huang J."/>
            <person name="Zhang X."/>
            <person name="Sun H."/>
            <person name="Wang H."/>
        </authorList>
    </citation>
    <scope>NUCLEOTIDE SEQUENCE [LARGE SCALE GENOMIC DNA]</scope>
    <source>
        <strain evidence="1">TB1705</strain>
        <tissue evidence="1">Leaf</tissue>
    </source>
</reference>
<dbReference type="Gene3D" id="3.30.428.10">
    <property type="entry name" value="HIT-like"/>
    <property type="match status" value="1"/>
</dbReference>
<dbReference type="AlphaFoldDB" id="A0A7J7M9K9"/>
<evidence type="ECO:0000313" key="2">
    <source>
        <dbReference type="Proteomes" id="UP000541444"/>
    </source>
</evidence>
<comment type="caution">
    <text evidence="1">The sequence shown here is derived from an EMBL/GenBank/DDBJ whole genome shotgun (WGS) entry which is preliminary data.</text>
</comment>
<dbReference type="EMBL" id="JACGCM010001686">
    <property type="protein sequence ID" value="KAF6151565.1"/>
    <property type="molecule type" value="Genomic_DNA"/>
</dbReference>
<sequence length="263" mass="29158">MVKEKAVKKNIDFAKCLTFVEDITRFYTEGGLRCTIIANAANWRLKPGGGGVNAAIFNAAGLDLEIATKEIAGSLSPGKTLVVPLPSTSALYRKEGDAYEPERIKKSRGLKNATGNEDGMFDATEKKPEKTWGSWSLALYNIAMNPERHKNILIEILDDVVVLNDLYPKAEKHLLVLARKDGLGRLADVRETHLPLLKTMHDVGEKWAKKFLSEDPSLIFRLGYHSVSTFKNIGFMLFGRTVFSLNQAAGSEEELGNQLNLCF</sequence>
<dbReference type="Pfam" id="PF11969">
    <property type="entry name" value="DcpS_C"/>
    <property type="match status" value="1"/>
</dbReference>
<organism evidence="1 2">
    <name type="scientific">Kingdonia uniflora</name>
    <dbReference type="NCBI Taxonomy" id="39325"/>
    <lineage>
        <taxon>Eukaryota</taxon>
        <taxon>Viridiplantae</taxon>
        <taxon>Streptophyta</taxon>
        <taxon>Embryophyta</taxon>
        <taxon>Tracheophyta</taxon>
        <taxon>Spermatophyta</taxon>
        <taxon>Magnoliopsida</taxon>
        <taxon>Ranunculales</taxon>
        <taxon>Circaeasteraceae</taxon>
        <taxon>Kingdonia</taxon>
    </lineage>
</organism>
<dbReference type="InterPro" id="IPR036265">
    <property type="entry name" value="HIT-like_sf"/>
</dbReference>
<dbReference type="PANTHER" id="PTHR12486:SF4">
    <property type="entry name" value="APRATAXIN"/>
    <property type="match status" value="1"/>
</dbReference>
<dbReference type="Gene3D" id="3.40.220.10">
    <property type="entry name" value="Leucine Aminopeptidase, subunit E, domain 1"/>
    <property type="match status" value="1"/>
</dbReference>